<sequence>MDDSSISSYVPLSFFHGRGDGAVNLLFQRNEEEIVQIIPGDMETLSGTIVSSFSFSESSLAIAMECRKFEATPLAAQTYLILEKSNQTREREEEEEHKKKKWDSPRLSFSDDFD</sequence>
<proteinExistence type="predicted"/>
<feature type="region of interest" description="Disordered" evidence="1">
    <location>
        <begin position="84"/>
        <end position="114"/>
    </location>
</feature>
<evidence type="ECO:0000313" key="2">
    <source>
        <dbReference type="EMBL" id="KAK9925462.1"/>
    </source>
</evidence>
<name>A0AAW1WLD0_RUBAR</name>
<dbReference type="EMBL" id="JBEDUW010000006">
    <property type="protein sequence ID" value="KAK9925462.1"/>
    <property type="molecule type" value="Genomic_DNA"/>
</dbReference>
<gene>
    <name evidence="2" type="ORF">M0R45_033786</name>
</gene>
<comment type="caution">
    <text evidence="2">The sequence shown here is derived from an EMBL/GenBank/DDBJ whole genome shotgun (WGS) entry which is preliminary data.</text>
</comment>
<keyword evidence="3" id="KW-1185">Reference proteome</keyword>
<evidence type="ECO:0000256" key="1">
    <source>
        <dbReference type="SAM" id="MobiDB-lite"/>
    </source>
</evidence>
<dbReference type="AlphaFoldDB" id="A0AAW1WLD0"/>
<evidence type="ECO:0000313" key="3">
    <source>
        <dbReference type="Proteomes" id="UP001457282"/>
    </source>
</evidence>
<protein>
    <submittedName>
        <fullName evidence="2">Uncharacterized protein</fullName>
    </submittedName>
</protein>
<dbReference type="Proteomes" id="UP001457282">
    <property type="component" value="Unassembled WGS sequence"/>
</dbReference>
<organism evidence="2 3">
    <name type="scientific">Rubus argutus</name>
    <name type="common">Southern blackberry</name>
    <dbReference type="NCBI Taxonomy" id="59490"/>
    <lineage>
        <taxon>Eukaryota</taxon>
        <taxon>Viridiplantae</taxon>
        <taxon>Streptophyta</taxon>
        <taxon>Embryophyta</taxon>
        <taxon>Tracheophyta</taxon>
        <taxon>Spermatophyta</taxon>
        <taxon>Magnoliopsida</taxon>
        <taxon>eudicotyledons</taxon>
        <taxon>Gunneridae</taxon>
        <taxon>Pentapetalae</taxon>
        <taxon>rosids</taxon>
        <taxon>fabids</taxon>
        <taxon>Rosales</taxon>
        <taxon>Rosaceae</taxon>
        <taxon>Rosoideae</taxon>
        <taxon>Rosoideae incertae sedis</taxon>
        <taxon>Rubus</taxon>
    </lineage>
</organism>
<accession>A0AAW1WLD0</accession>
<reference evidence="2 3" key="1">
    <citation type="journal article" date="2023" name="G3 (Bethesda)">
        <title>A chromosome-length genome assembly and annotation of blackberry (Rubus argutus, cv. 'Hillquist').</title>
        <authorList>
            <person name="Bruna T."/>
            <person name="Aryal R."/>
            <person name="Dudchenko O."/>
            <person name="Sargent D.J."/>
            <person name="Mead D."/>
            <person name="Buti M."/>
            <person name="Cavallini A."/>
            <person name="Hytonen T."/>
            <person name="Andres J."/>
            <person name="Pham M."/>
            <person name="Weisz D."/>
            <person name="Mascagni F."/>
            <person name="Usai G."/>
            <person name="Natali L."/>
            <person name="Bassil N."/>
            <person name="Fernandez G.E."/>
            <person name="Lomsadze A."/>
            <person name="Armour M."/>
            <person name="Olukolu B."/>
            <person name="Poorten T."/>
            <person name="Britton C."/>
            <person name="Davik J."/>
            <person name="Ashrafi H."/>
            <person name="Aiden E.L."/>
            <person name="Borodovsky M."/>
            <person name="Worthington M."/>
        </authorList>
    </citation>
    <scope>NUCLEOTIDE SEQUENCE [LARGE SCALE GENOMIC DNA]</scope>
    <source>
        <strain evidence="2">PI 553951</strain>
    </source>
</reference>